<evidence type="ECO:0000313" key="2">
    <source>
        <dbReference type="EMBL" id="GAA3669899.1"/>
    </source>
</evidence>
<evidence type="ECO:0008006" key="4">
    <source>
        <dbReference type="Google" id="ProtNLM"/>
    </source>
</evidence>
<evidence type="ECO:0000256" key="1">
    <source>
        <dbReference type="SAM" id="Phobius"/>
    </source>
</evidence>
<feature type="transmembrane region" description="Helical" evidence="1">
    <location>
        <begin position="69"/>
        <end position="90"/>
    </location>
</feature>
<proteinExistence type="predicted"/>
<accession>A0ABP7BY28</accession>
<organism evidence="2 3">
    <name type="scientific">Microbacterium marinilacus</name>
    <dbReference type="NCBI Taxonomy" id="415209"/>
    <lineage>
        <taxon>Bacteria</taxon>
        <taxon>Bacillati</taxon>
        <taxon>Actinomycetota</taxon>
        <taxon>Actinomycetes</taxon>
        <taxon>Micrococcales</taxon>
        <taxon>Microbacteriaceae</taxon>
        <taxon>Microbacterium</taxon>
    </lineage>
</organism>
<dbReference type="Proteomes" id="UP001410795">
    <property type="component" value="Unassembled WGS sequence"/>
</dbReference>
<sequence>MSSESLAYTTQTARTVVPSGISDPVERARAELSAALAAIEHKANLPARAAEKVEDGVAGVRRLTRRNPAAGIAVVAGVAAALGAAVWGVARLVAR</sequence>
<reference evidence="3" key="1">
    <citation type="journal article" date="2019" name="Int. J. Syst. Evol. Microbiol.">
        <title>The Global Catalogue of Microorganisms (GCM) 10K type strain sequencing project: providing services to taxonomists for standard genome sequencing and annotation.</title>
        <authorList>
            <consortium name="The Broad Institute Genomics Platform"/>
            <consortium name="The Broad Institute Genome Sequencing Center for Infectious Disease"/>
            <person name="Wu L."/>
            <person name="Ma J."/>
        </authorList>
    </citation>
    <scope>NUCLEOTIDE SEQUENCE [LARGE SCALE GENOMIC DNA]</scope>
    <source>
        <strain evidence="3">JCM 16546</strain>
    </source>
</reference>
<keyword evidence="1" id="KW-1133">Transmembrane helix</keyword>
<gene>
    <name evidence="2" type="ORF">GCM10022202_35010</name>
</gene>
<keyword evidence="1" id="KW-0812">Transmembrane</keyword>
<comment type="caution">
    <text evidence="2">The sequence shown here is derived from an EMBL/GenBank/DDBJ whole genome shotgun (WGS) entry which is preliminary data.</text>
</comment>
<name>A0ABP7BY28_9MICO</name>
<protein>
    <recommendedName>
        <fullName evidence="4">DUF3618 domain-containing protein</fullName>
    </recommendedName>
</protein>
<dbReference type="RefSeq" id="WP_221857131.1">
    <property type="nucleotide sequence ID" value="NZ_BAAAYV010000025.1"/>
</dbReference>
<keyword evidence="1" id="KW-0472">Membrane</keyword>
<dbReference type="EMBL" id="BAAAYV010000025">
    <property type="protein sequence ID" value="GAA3669899.1"/>
    <property type="molecule type" value="Genomic_DNA"/>
</dbReference>
<evidence type="ECO:0000313" key="3">
    <source>
        <dbReference type="Proteomes" id="UP001410795"/>
    </source>
</evidence>
<keyword evidence="3" id="KW-1185">Reference proteome</keyword>